<dbReference type="RefSeq" id="WP_055284147.1">
    <property type="nucleotide sequence ID" value="NZ_CZAY01000019.1"/>
</dbReference>
<dbReference type="InterPro" id="IPR000257">
    <property type="entry name" value="Uroporphyrinogen_deCOase"/>
</dbReference>
<dbReference type="GeneID" id="96229749"/>
<dbReference type="Proteomes" id="UP000284095">
    <property type="component" value="Unassembled WGS sequence"/>
</dbReference>
<dbReference type="CDD" id="cd03465">
    <property type="entry name" value="URO-D_like"/>
    <property type="match status" value="1"/>
</dbReference>
<evidence type="ECO:0000313" key="2">
    <source>
        <dbReference type="EMBL" id="CUP97407.1"/>
    </source>
</evidence>
<dbReference type="GO" id="GO:0004853">
    <property type="term" value="F:uroporphyrinogen decarboxylase activity"/>
    <property type="evidence" value="ECO:0007669"/>
    <property type="project" value="UniProtKB-EC"/>
</dbReference>
<gene>
    <name evidence="2" type="primary">hemE_2</name>
    <name evidence="3" type="ORF">DW265_13855</name>
    <name evidence="2" type="ORF">ERS852526_02472</name>
</gene>
<dbReference type="PANTHER" id="PTHR47099:SF1">
    <property type="entry name" value="METHYLCOBAMIDE:COM METHYLTRANSFERASE MTBA"/>
    <property type="match status" value="1"/>
</dbReference>
<dbReference type="Gene3D" id="3.20.20.210">
    <property type="match status" value="1"/>
</dbReference>
<dbReference type="SUPFAM" id="SSF51726">
    <property type="entry name" value="UROD/MetE-like"/>
    <property type="match status" value="1"/>
</dbReference>
<keyword evidence="5" id="KW-1185">Reference proteome</keyword>
<dbReference type="InterPro" id="IPR038071">
    <property type="entry name" value="UROD/MetE-like_sf"/>
</dbReference>
<feature type="domain" description="Uroporphyrinogen decarboxylase (URO-D)" evidence="1">
    <location>
        <begin position="8"/>
        <end position="341"/>
    </location>
</feature>
<sequence>MHKDDQMTPKERAFALFAGKPVDRMPIKLFSPYIGMNFGASYQDAFVEAKSRAHWLIESYKRFGQDGLSVNYRIDGIPVAFGAASTYDAFGIPIIKESVLENIGNVDQLDLEKLRFENDHNAQVAFDAVRYIQDELNDEIFTGVGLMGPFTTAANLAGTEKILRAMRKDKENLHKLLDFAADATIEVGRKFVENKIGIGLAEPTASLLSPKQFREFVIPYYVKVMDKWKEWGSRGSGFHICGDTTKLLETFPEMGIRGISIDSSVDIAYAKETVGDKLSIMGNVSPMEILNGTPESIEQAVIDCFRKCWDNPRGFTIAPGCDIPVTASLENIDAYMHAARKCAKYPVQPSNWE</sequence>
<evidence type="ECO:0000313" key="4">
    <source>
        <dbReference type="Proteomes" id="UP000095485"/>
    </source>
</evidence>
<proteinExistence type="predicted"/>
<evidence type="ECO:0000259" key="1">
    <source>
        <dbReference type="Pfam" id="PF01208"/>
    </source>
</evidence>
<evidence type="ECO:0000313" key="5">
    <source>
        <dbReference type="Proteomes" id="UP000284095"/>
    </source>
</evidence>
<accession>A0A174SNF1</accession>
<dbReference type="AlphaFoldDB" id="A0A174SNF1"/>
<dbReference type="GO" id="GO:0006779">
    <property type="term" value="P:porphyrin-containing compound biosynthetic process"/>
    <property type="evidence" value="ECO:0007669"/>
    <property type="project" value="InterPro"/>
</dbReference>
<dbReference type="OrthoDB" id="9780425at2"/>
<evidence type="ECO:0000313" key="3">
    <source>
        <dbReference type="EMBL" id="RHG22167.1"/>
    </source>
</evidence>
<protein>
    <submittedName>
        <fullName evidence="2">Uroporphyrinogen decarboxylase</fullName>
        <ecNumber evidence="2">4.1.1.37</ecNumber>
    </submittedName>
</protein>
<organism evidence="2 4">
    <name type="scientific">Dorea longicatena</name>
    <dbReference type="NCBI Taxonomy" id="88431"/>
    <lineage>
        <taxon>Bacteria</taxon>
        <taxon>Bacillati</taxon>
        <taxon>Bacillota</taxon>
        <taxon>Clostridia</taxon>
        <taxon>Lachnospirales</taxon>
        <taxon>Lachnospiraceae</taxon>
        <taxon>Dorea</taxon>
    </lineage>
</organism>
<dbReference type="EMBL" id="CZAY01000019">
    <property type="protein sequence ID" value="CUP97407.1"/>
    <property type="molecule type" value="Genomic_DNA"/>
</dbReference>
<reference evidence="2 4" key="1">
    <citation type="submission" date="2015-09" db="EMBL/GenBank/DDBJ databases">
        <authorList>
            <consortium name="Pathogen Informatics"/>
        </authorList>
    </citation>
    <scope>NUCLEOTIDE SEQUENCE [LARGE SCALE GENOMIC DNA]</scope>
    <source>
        <strain evidence="2 4">2789STDY5834914</strain>
    </source>
</reference>
<reference evidence="3 5" key="2">
    <citation type="submission" date="2018-08" db="EMBL/GenBank/DDBJ databases">
        <title>A genome reference for cultivated species of the human gut microbiota.</title>
        <authorList>
            <person name="Zou Y."/>
            <person name="Xue W."/>
            <person name="Luo G."/>
        </authorList>
    </citation>
    <scope>NUCLEOTIDE SEQUENCE [LARGE SCALE GENOMIC DNA]</scope>
    <source>
        <strain evidence="3 5">AM22-22</strain>
    </source>
</reference>
<dbReference type="InterPro" id="IPR052024">
    <property type="entry name" value="Methanogen_methyltrans"/>
</dbReference>
<dbReference type="EMBL" id="QRIC01000042">
    <property type="protein sequence ID" value="RHG22167.1"/>
    <property type="molecule type" value="Genomic_DNA"/>
</dbReference>
<dbReference type="EC" id="4.1.1.37" evidence="2"/>
<keyword evidence="2" id="KW-0456">Lyase</keyword>
<name>A0A174SNF1_9FIRM</name>
<dbReference type="Pfam" id="PF01208">
    <property type="entry name" value="URO-D"/>
    <property type="match status" value="1"/>
</dbReference>
<dbReference type="Proteomes" id="UP000095485">
    <property type="component" value="Unassembled WGS sequence"/>
</dbReference>
<dbReference type="PANTHER" id="PTHR47099">
    <property type="entry name" value="METHYLCOBAMIDE:COM METHYLTRANSFERASE MTBA"/>
    <property type="match status" value="1"/>
</dbReference>